<keyword evidence="3" id="KW-1185">Reference proteome</keyword>
<name>A0AAV9S2Y8_9TELE</name>
<sequence length="239" mass="26462">MLRLPEICWAVLSRTTQWCGFSQSLEVETELLKVRGILQTVWFLHVSPVCSSLRPAGSEQMDRLVPADCRILPAGQSVTFSQKKLRQSAPPKTRRKVTAKPARTPLFTPISFADAAVRQLSARAAPAARRANPELFGGEWSCTEAARSLLCRAAVLMSVNASSSSSSSSCLQKRRRGRDGTQRNEQQHHMDFVEFDGVTLWVCMKDHYKDRMQEASTDAQQGNQSCQCGGDTVVFLLAS</sequence>
<gene>
    <name evidence="2" type="ORF">CRENBAI_023372</name>
</gene>
<feature type="region of interest" description="Disordered" evidence="1">
    <location>
        <begin position="163"/>
        <end position="188"/>
    </location>
</feature>
<accession>A0AAV9S2Y8</accession>
<dbReference type="EMBL" id="JAHHUM010000934">
    <property type="protein sequence ID" value="KAK5615689.1"/>
    <property type="molecule type" value="Genomic_DNA"/>
</dbReference>
<dbReference type="AlphaFoldDB" id="A0AAV9S2Y8"/>
<evidence type="ECO:0000256" key="1">
    <source>
        <dbReference type="SAM" id="MobiDB-lite"/>
    </source>
</evidence>
<evidence type="ECO:0000313" key="2">
    <source>
        <dbReference type="EMBL" id="KAK5615689.1"/>
    </source>
</evidence>
<dbReference type="Proteomes" id="UP001311232">
    <property type="component" value="Unassembled WGS sequence"/>
</dbReference>
<proteinExistence type="predicted"/>
<feature type="compositionally biased region" description="Basic and acidic residues" evidence="1">
    <location>
        <begin position="178"/>
        <end position="188"/>
    </location>
</feature>
<reference evidence="2 3" key="1">
    <citation type="submission" date="2021-06" db="EMBL/GenBank/DDBJ databases">
        <authorList>
            <person name="Palmer J.M."/>
        </authorList>
    </citation>
    <scope>NUCLEOTIDE SEQUENCE [LARGE SCALE GENOMIC DNA]</scope>
    <source>
        <strain evidence="2 3">MEX-2019</strain>
        <tissue evidence="2">Muscle</tissue>
    </source>
</reference>
<protein>
    <submittedName>
        <fullName evidence="2">Uncharacterized protein</fullName>
    </submittedName>
</protein>
<organism evidence="2 3">
    <name type="scientific">Crenichthys baileyi</name>
    <name type="common">White River springfish</name>
    <dbReference type="NCBI Taxonomy" id="28760"/>
    <lineage>
        <taxon>Eukaryota</taxon>
        <taxon>Metazoa</taxon>
        <taxon>Chordata</taxon>
        <taxon>Craniata</taxon>
        <taxon>Vertebrata</taxon>
        <taxon>Euteleostomi</taxon>
        <taxon>Actinopterygii</taxon>
        <taxon>Neopterygii</taxon>
        <taxon>Teleostei</taxon>
        <taxon>Neoteleostei</taxon>
        <taxon>Acanthomorphata</taxon>
        <taxon>Ovalentaria</taxon>
        <taxon>Atherinomorphae</taxon>
        <taxon>Cyprinodontiformes</taxon>
        <taxon>Goodeidae</taxon>
        <taxon>Crenichthys</taxon>
    </lineage>
</organism>
<evidence type="ECO:0000313" key="3">
    <source>
        <dbReference type="Proteomes" id="UP001311232"/>
    </source>
</evidence>
<comment type="caution">
    <text evidence="2">The sequence shown here is derived from an EMBL/GenBank/DDBJ whole genome shotgun (WGS) entry which is preliminary data.</text>
</comment>